<name>A0A0C2J0W0_THEKT</name>
<evidence type="ECO:0000313" key="2">
    <source>
        <dbReference type="Proteomes" id="UP000031668"/>
    </source>
</evidence>
<dbReference type="EMBL" id="JWZT01004899">
    <property type="protein sequence ID" value="KII62677.1"/>
    <property type="molecule type" value="Genomic_DNA"/>
</dbReference>
<keyword evidence="2" id="KW-1185">Reference proteome</keyword>
<reference evidence="1 2" key="1">
    <citation type="journal article" date="2014" name="Genome Biol. Evol.">
        <title>The genome of the myxosporean Thelohanellus kitauei shows adaptations to nutrient acquisition within its fish host.</title>
        <authorList>
            <person name="Yang Y."/>
            <person name="Xiong J."/>
            <person name="Zhou Z."/>
            <person name="Huo F."/>
            <person name="Miao W."/>
            <person name="Ran C."/>
            <person name="Liu Y."/>
            <person name="Zhang J."/>
            <person name="Feng J."/>
            <person name="Wang M."/>
            <person name="Wang M."/>
            <person name="Wang L."/>
            <person name="Yao B."/>
        </authorList>
    </citation>
    <scope>NUCLEOTIDE SEQUENCE [LARGE SCALE GENOMIC DNA]</scope>
    <source>
        <strain evidence="1">Wuqing</strain>
    </source>
</reference>
<organism evidence="1 2">
    <name type="scientific">Thelohanellus kitauei</name>
    <name type="common">Myxosporean</name>
    <dbReference type="NCBI Taxonomy" id="669202"/>
    <lineage>
        <taxon>Eukaryota</taxon>
        <taxon>Metazoa</taxon>
        <taxon>Cnidaria</taxon>
        <taxon>Myxozoa</taxon>
        <taxon>Myxosporea</taxon>
        <taxon>Bivalvulida</taxon>
        <taxon>Platysporina</taxon>
        <taxon>Myxobolidae</taxon>
        <taxon>Thelohanellus</taxon>
    </lineage>
</organism>
<evidence type="ECO:0000313" key="1">
    <source>
        <dbReference type="EMBL" id="KII62677.1"/>
    </source>
</evidence>
<dbReference type="AlphaFoldDB" id="A0A0C2J0W0"/>
<gene>
    <name evidence="1" type="ORF">RF11_03477</name>
</gene>
<accession>A0A0C2J0W0</accession>
<proteinExistence type="predicted"/>
<dbReference type="Proteomes" id="UP000031668">
    <property type="component" value="Unassembled WGS sequence"/>
</dbReference>
<sequence>MKSELAPNLFSVEFLDMFLTETSFFVLDTRLPGDLRIEYFMNSLLILDDTQLQVVLPIVEELSDVNYIDFNSNIVAVLPVTLSLIIVVLEQQITFLQLKEMEIVREFNICDILALDDKIISACFLSNTRGRSDLFLQLNNAILVIDIDANDIKNFREDAIAKRSQILHNYRLVGVSQFMTTKSLVMAALKSGNLSDVFLFRTEPGVNYRCHSVINLDKAYIGNGSLKIFLMSPSEEFCAWQYESGKIYIAYFVGLSSTLELGDYVDFKFYVSRYLANPIILMTHERVKILKLPCLTTIFDLEVDNSVIFQFTEEYFESRSLILGCKLSSPDSDKFKIIHVKEQKPNQRLDVFIKEKQFEKAIIFSKKHSLCTKSIFHQYFEYILENGYLLSSDNFLSLDNFPLLLEICSCLKPDKRFIECFAKSDIPDVYQCIKVCETIVKNRKDLKPDFLRYVDSISEFLNFCHLILLISTPSTASSANLIRIFKNWAFFSQKDVLLVYQELQNNCMDELIVVVFKYVSYTLDERDFSQVTDYIHILFNLHECHKISVNSLFDVVKNDVFDWVLYHIEVVKPHESAVTCVYNVLTALASRVLKHTVILGLNLDLAGVKSVFDYLNWFVTVLLFENDLPLCCGDKGQDFQKIWIYQHLYTPFLFAESFFSTASAYYWNLQYLINPTDENLYCCENLFGSFGNTQRIV</sequence>
<comment type="caution">
    <text evidence="1">The sequence shown here is derived from an EMBL/GenBank/DDBJ whole genome shotgun (WGS) entry which is preliminary data.</text>
</comment>
<protein>
    <submittedName>
        <fullName evidence="1">Uncharacterized protein</fullName>
    </submittedName>
</protein>